<dbReference type="EMBL" id="WOWK01000081">
    <property type="protein sequence ID" value="KAF0320628.1"/>
    <property type="molecule type" value="Genomic_DNA"/>
</dbReference>
<accession>A0A8H3W9K0</accession>
<gene>
    <name evidence="1" type="ORF">GQ607_012209</name>
</gene>
<protein>
    <submittedName>
        <fullName evidence="1">Uncharacterized protein</fullName>
    </submittedName>
</protein>
<keyword evidence="2" id="KW-1185">Reference proteome</keyword>
<reference evidence="1 2" key="1">
    <citation type="submission" date="2019-12" db="EMBL/GenBank/DDBJ databases">
        <title>A genome sequence resource for the geographically widespread anthracnose pathogen Colletotrichum asianum.</title>
        <authorList>
            <person name="Meng Y."/>
        </authorList>
    </citation>
    <scope>NUCLEOTIDE SEQUENCE [LARGE SCALE GENOMIC DNA]</scope>
    <source>
        <strain evidence="1 2">ICMP 18580</strain>
    </source>
</reference>
<sequence>MTIHGLDLDRLCHERIETSRTNTAAKYRQVDKARCPAFTTYGYSLRAAPEPQH</sequence>
<comment type="caution">
    <text evidence="1">The sequence shown here is derived from an EMBL/GenBank/DDBJ whole genome shotgun (WGS) entry which is preliminary data.</text>
</comment>
<dbReference type="AlphaFoldDB" id="A0A8H3W9K0"/>
<dbReference type="Proteomes" id="UP000434172">
    <property type="component" value="Unassembled WGS sequence"/>
</dbReference>
<evidence type="ECO:0000313" key="1">
    <source>
        <dbReference type="EMBL" id="KAF0320628.1"/>
    </source>
</evidence>
<name>A0A8H3W9K0_9PEZI</name>
<organism evidence="1 2">
    <name type="scientific">Colletotrichum asianum</name>
    <dbReference type="NCBI Taxonomy" id="702518"/>
    <lineage>
        <taxon>Eukaryota</taxon>
        <taxon>Fungi</taxon>
        <taxon>Dikarya</taxon>
        <taxon>Ascomycota</taxon>
        <taxon>Pezizomycotina</taxon>
        <taxon>Sordariomycetes</taxon>
        <taxon>Hypocreomycetidae</taxon>
        <taxon>Glomerellales</taxon>
        <taxon>Glomerellaceae</taxon>
        <taxon>Colletotrichum</taxon>
        <taxon>Colletotrichum gloeosporioides species complex</taxon>
    </lineage>
</organism>
<evidence type="ECO:0000313" key="2">
    <source>
        <dbReference type="Proteomes" id="UP000434172"/>
    </source>
</evidence>
<proteinExistence type="predicted"/>